<evidence type="ECO:0000259" key="2">
    <source>
        <dbReference type="PROSITE" id="PS50076"/>
    </source>
</evidence>
<dbReference type="InterPro" id="IPR036869">
    <property type="entry name" value="J_dom_sf"/>
</dbReference>
<dbReference type="InterPro" id="IPR001623">
    <property type="entry name" value="DnaJ_domain"/>
</dbReference>
<feature type="region of interest" description="Disordered" evidence="1">
    <location>
        <begin position="178"/>
        <end position="204"/>
    </location>
</feature>
<dbReference type="Pfam" id="PF00226">
    <property type="entry name" value="DnaJ"/>
    <property type="match status" value="1"/>
</dbReference>
<reference evidence="3" key="1">
    <citation type="journal article" date="2020" name="bioRxiv">
        <title>Comparative genomics of Chlamydomonas.</title>
        <authorList>
            <person name="Craig R.J."/>
            <person name="Hasan A.R."/>
            <person name="Ness R.W."/>
            <person name="Keightley P.D."/>
        </authorList>
    </citation>
    <scope>NUCLEOTIDE SEQUENCE</scope>
    <source>
        <strain evidence="3">CCAP 11/70</strain>
    </source>
</reference>
<dbReference type="EMBL" id="JAEHOE010000019">
    <property type="protein sequence ID" value="KAG2496265.1"/>
    <property type="molecule type" value="Genomic_DNA"/>
</dbReference>
<dbReference type="PANTHER" id="PTHR44240:SF10">
    <property type="entry name" value="J DOMAIN-CONTAINING PROTEIN"/>
    <property type="match status" value="1"/>
</dbReference>
<proteinExistence type="predicted"/>
<dbReference type="InterPro" id="IPR052276">
    <property type="entry name" value="Diphthamide-biosynth_chaperone"/>
</dbReference>
<evidence type="ECO:0000313" key="3">
    <source>
        <dbReference type="EMBL" id="KAG2496265.1"/>
    </source>
</evidence>
<dbReference type="PRINTS" id="PR00625">
    <property type="entry name" value="JDOMAIN"/>
</dbReference>
<dbReference type="CDD" id="cd06257">
    <property type="entry name" value="DnaJ"/>
    <property type="match status" value="1"/>
</dbReference>
<name>A0A835YCC7_9CHLO</name>
<organism evidence="3 4">
    <name type="scientific">Edaphochlamys debaryana</name>
    <dbReference type="NCBI Taxonomy" id="47281"/>
    <lineage>
        <taxon>Eukaryota</taxon>
        <taxon>Viridiplantae</taxon>
        <taxon>Chlorophyta</taxon>
        <taxon>core chlorophytes</taxon>
        <taxon>Chlorophyceae</taxon>
        <taxon>CS clade</taxon>
        <taxon>Chlamydomonadales</taxon>
        <taxon>Chlamydomonadales incertae sedis</taxon>
        <taxon>Edaphochlamys</taxon>
    </lineage>
</organism>
<dbReference type="PROSITE" id="PS50076">
    <property type="entry name" value="DNAJ_2"/>
    <property type="match status" value="1"/>
</dbReference>
<evidence type="ECO:0000313" key="4">
    <source>
        <dbReference type="Proteomes" id="UP000612055"/>
    </source>
</evidence>
<gene>
    <name evidence="3" type="ORF">HYH03_005498</name>
</gene>
<dbReference type="Proteomes" id="UP000612055">
    <property type="component" value="Unassembled WGS sequence"/>
</dbReference>
<accession>A0A835YCC7</accession>
<protein>
    <recommendedName>
        <fullName evidence="2">J domain-containing protein</fullName>
    </recommendedName>
</protein>
<sequence>MRGAVLPRPSRCAAGPRSGTAPFRRPATTVRASVSSYSSLDLRSKCPYELLGVSQDADEDSIKTAFRRRAKECHPDVNPHGCSIEFMECQAAYELLLDQERRAKYDNTLRPRATAQVLSYLNARSAARHGVPVSRVPSRAPYMDRPQLYSTMLELLQQVKSCAKNLEREIGVQTDMRRRPVPVRATPASAQSSKGRAAASEPCNVDCGEGDCCEPWVYYAAAAEAAEASQSDASRRRR</sequence>
<feature type="domain" description="J" evidence="2">
    <location>
        <begin position="46"/>
        <end position="109"/>
    </location>
</feature>
<dbReference type="SMART" id="SM00271">
    <property type="entry name" value="DnaJ"/>
    <property type="match status" value="1"/>
</dbReference>
<comment type="caution">
    <text evidence="3">The sequence shown here is derived from an EMBL/GenBank/DDBJ whole genome shotgun (WGS) entry which is preliminary data.</text>
</comment>
<dbReference type="SUPFAM" id="SSF46565">
    <property type="entry name" value="Chaperone J-domain"/>
    <property type="match status" value="1"/>
</dbReference>
<evidence type="ECO:0000256" key="1">
    <source>
        <dbReference type="SAM" id="MobiDB-lite"/>
    </source>
</evidence>
<dbReference type="OrthoDB" id="537700at2759"/>
<keyword evidence="4" id="KW-1185">Reference proteome</keyword>
<feature type="region of interest" description="Disordered" evidence="1">
    <location>
        <begin position="1"/>
        <end position="27"/>
    </location>
</feature>
<dbReference type="Gene3D" id="1.10.287.110">
    <property type="entry name" value="DnaJ domain"/>
    <property type="match status" value="1"/>
</dbReference>
<dbReference type="AlphaFoldDB" id="A0A835YCC7"/>
<dbReference type="PANTHER" id="PTHR44240">
    <property type="entry name" value="DNAJ DOMAIN (PROKARYOTIC HEAT SHOCK PROTEIN)-RELATED"/>
    <property type="match status" value="1"/>
</dbReference>